<accession>A0A8S5QMM3</accession>
<proteinExistence type="predicted"/>
<dbReference type="EMBL" id="BK015689">
    <property type="protein sequence ID" value="DAE20059.1"/>
    <property type="molecule type" value="Genomic_DNA"/>
</dbReference>
<evidence type="ECO:0000313" key="1">
    <source>
        <dbReference type="EMBL" id="DAE20059.1"/>
    </source>
</evidence>
<protein>
    <recommendedName>
        <fullName evidence="2">Tail fiber protein</fullName>
    </recommendedName>
</protein>
<dbReference type="Pfam" id="PF22337">
    <property type="entry name" value="Phage_fiber_rpt"/>
    <property type="match status" value="1"/>
</dbReference>
<dbReference type="InterPro" id="IPR054500">
    <property type="entry name" value="Phage_fiber_rpt"/>
</dbReference>
<name>A0A8S5QMM3_9CAUD</name>
<sequence length="389" mass="40809">MAEFFGKGISVGSGFDLGANLPLDNRTVQATIADRDAMPTIQLVEGLLVYVKENKTTYVLTSFNTDGTNRVWTKLATGTVVEVINSLESESTTAALSAAQGKALNTLITELKNSVSAALNYKGSKATYADLPTTGNKKGDVWNVVAAYGTTPAGTNYAWDGSQWDPLGGTVDLSGYYSKTQVDDAISAAKTDLEAADTALDGKITTVTNQLANKVDKVEGSGLITDTALNQITTNKTNIESLQVEVSNKQDVLDAALPIKKEGTTISLVLDPAAGDFLSINGPEGLTFNIDGVKGTNVKLGTAITSVSGDIKVTADKTIVAGLQTIATDFYNLNDVAIVAINSPDLSIRSSAPQGGAINLSVDMEQLVSSSSAIKVIDNKIDLVWEEIE</sequence>
<reference evidence="1" key="1">
    <citation type="journal article" date="2021" name="Proc. Natl. Acad. Sci. U.S.A.">
        <title>A Catalog of Tens of Thousands of Viruses from Human Metagenomes Reveals Hidden Associations with Chronic Diseases.</title>
        <authorList>
            <person name="Tisza M.J."/>
            <person name="Buck C.B."/>
        </authorList>
    </citation>
    <scope>NUCLEOTIDE SEQUENCE</scope>
    <source>
        <strain evidence="1">CtYsL76</strain>
    </source>
</reference>
<evidence type="ECO:0008006" key="2">
    <source>
        <dbReference type="Google" id="ProtNLM"/>
    </source>
</evidence>
<organism evidence="1">
    <name type="scientific">CrAss-like virus sp. ctYsL76</name>
    <dbReference type="NCBI Taxonomy" id="2826826"/>
    <lineage>
        <taxon>Viruses</taxon>
        <taxon>Duplodnaviria</taxon>
        <taxon>Heunggongvirae</taxon>
        <taxon>Uroviricota</taxon>
        <taxon>Caudoviricetes</taxon>
        <taxon>Crassvirales</taxon>
    </lineage>
</organism>